<name>A0ABS7QJT3_9ACTN</name>
<sequence>MSRRLRTCLFLAAAVVLAAFYAAACTGLPHFAGLVHPYGTRAVAAAFRQRTANVISSINFDQRAFDTLGEESILFAAVLGAIVLLRRARDEREAAPAPGRVMPSTRLFGTVMLPITLLTGFYIVAHGQLSPGGGFQGGVILATGLHLAYIAADYRALERIRPLASLDVADALAAGAFAALGFVGIAKGAAYLQNVLPLGTFGQLSSGGLVPVINAAVGVEVGSGIVVLIAHFIDQAVEIESPSTQDGQRPDDASGADGGNR</sequence>
<evidence type="ECO:0000256" key="9">
    <source>
        <dbReference type="SAM" id="SignalP"/>
    </source>
</evidence>
<dbReference type="Pfam" id="PF04039">
    <property type="entry name" value="MnhB"/>
    <property type="match status" value="1"/>
</dbReference>
<dbReference type="InterPro" id="IPR050622">
    <property type="entry name" value="CPA3_antiporter_subunitB"/>
</dbReference>
<evidence type="ECO:0000256" key="4">
    <source>
        <dbReference type="ARBA" id="ARBA00022692"/>
    </source>
</evidence>
<dbReference type="InterPro" id="IPR007182">
    <property type="entry name" value="MnhB"/>
</dbReference>
<evidence type="ECO:0000256" key="7">
    <source>
        <dbReference type="SAM" id="MobiDB-lite"/>
    </source>
</evidence>
<reference evidence="12 13" key="1">
    <citation type="submission" date="2021-08" db="EMBL/GenBank/DDBJ databases">
        <title>Streptomyces sp. PTM05 isolated from lichen.</title>
        <authorList>
            <person name="Somphong A."/>
            <person name="Phongsopitanun W."/>
            <person name="Tanasupawat S."/>
        </authorList>
    </citation>
    <scope>NUCLEOTIDE SEQUENCE [LARGE SCALE GENOMIC DNA]</scope>
    <source>
        <strain evidence="12 13">Ptm05</strain>
    </source>
</reference>
<protein>
    <submittedName>
        <fullName evidence="12">Sodium:proton antiporter</fullName>
    </submittedName>
</protein>
<comment type="similarity">
    <text evidence="2">Belongs to the CPA3 antiporters (TC 2.A.63) subunit B family.</text>
</comment>
<evidence type="ECO:0000256" key="6">
    <source>
        <dbReference type="ARBA" id="ARBA00023136"/>
    </source>
</evidence>
<feature type="transmembrane region" description="Helical" evidence="8">
    <location>
        <begin position="107"/>
        <end position="127"/>
    </location>
</feature>
<keyword evidence="9" id="KW-0732">Signal</keyword>
<feature type="chain" id="PRO_5046667785" evidence="9">
    <location>
        <begin position="25"/>
        <end position="261"/>
    </location>
</feature>
<evidence type="ECO:0000256" key="3">
    <source>
        <dbReference type="ARBA" id="ARBA00022475"/>
    </source>
</evidence>
<evidence type="ECO:0000256" key="8">
    <source>
        <dbReference type="SAM" id="Phobius"/>
    </source>
</evidence>
<evidence type="ECO:0000313" key="12">
    <source>
        <dbReference type="EMBL" id="MBY8883437.1"/>
    </source>
</evidence>
<feature type="signal peptide" evidence="9">
    <location>
        <begin position="1"/>
        <end position="24"/>
    </location>
</feature>
<feature type="transmembrane region" description="Helical" evidence="8">
    <location>
        <begin position="133"/>
        <end position="152"/>
    </location>
</feature>
<organism evidence="12 13">
    <name type="scientific">Streptantibioticus parmotrematis</name>
    <dbReference type="NCBI Taxonomy" id="2873249"/>
    <lineage>
        <taxon>Bacteria</taxon>
        <taxon>Bacillati</taxon>
        <taxon>Actinomycetota</taxon>
        <taxon>Actinomycetes</taxon>
        <taxon>Kitasatosporales</taxon>
        <taxon>Streptomycetaceae</taxon>
        <taxon>Streptantibioticus</taxon>
    </lineage>
</organism>
<dbReference type="Pfam" id="PF20501">
    <property type="entry name" value="MbhE"/>
    <property type="match status" value="1"/>
</dbReference>
<dbReference type="PANTHER" id="PTHR33932:SF4">
    <property type="entry name" value="NA(+)_H(+) ANTIPORTER SUBUNIT B"/>
    <property type="match status" value="1"/>
</dbReference>
<keyword evidence="3" id="KW-1003">Cell membrane</keyword>
<evidence type="ECO:0000313" key="13">
    <source>
        <dbReference type="Proteomes" id="UP001198565"/>
    </source>
</evidence>
<evidence type="ECO:0000259" key="10">
    <source>
        <dbReference type="Pfam" id="PF04039"/>
    </source>
</evidence>
<evidence type="ECO:0000256" key="5">
    <source>
        <dbReference type="ARBA" id="ARBA00022989"/>
    </source>
</evidence>
<feature type="region of interest" description="Disordered" evidence="7">
    <location>
        <begin position="240"/>
        <end position="261"/>
    </location>
</feature>
<keyword evidence="4 8" id="KW-0812">Transmembrane</keyword>
<feature type="domain" description="Na+/H+ antiporter MnhB subunit-related protein" evidence="10">
    <location>
        <begin position="107"/>
        <end position="226"/>
    </location>
</feature>
<keyword evidence="5 8" id="KW-1133">Transmembrane helix</keyword>
<gene>
    <name evidence="12" type="ORF">K7472_01080</name>
</gene>
<proteinExistence type="inferred from homology"/>
<evidence type="ECO:0000256" key="2">
    <source>
        <dbReference type="ARBA" id="ARBA00009425"/>
    </source>
</evidence>
<dbReference type="PANTHER" id="PTHR33932">
    <property type="entry name" value="NA(+)/H(+) ANTIPORTER SUBUNIT B"/>
    <property type="match status" value="1"/>
</dbReference>
<feature type="transmembrane region" description="Helical" evidence="8">
    <location>
        <begin position="212"/>
        <end position="233"/>
    </location>
</feature>
<feature type="transmembrane region" description="Helical" evidence="8">
    <location>
        <begin position="68"/>
        <end position="86"/>
    </location>
</feature>
<dbReference type="Proteomes" id="UP001198565">
    <property type="component" value="Unassembled WGS sequence"/>
</dbReference>
<evidence type="ECO:0000256" key="1">
    <source>
        <dbReference type="ARBA" id="ARBA00004651"/>
    </source>
</evidence>
<evidence type="ECO:0000259" key="11">
    <source>
        <dbReference type="Pfam" id="PF20501"/>
    </source>
</evidence>
<dbReference type="RefSeq" id="WP_222973033.1">
    <property type="nucleotide sequence ID" value="NZ_JAINVZ010000001.1"/>
</dbReference>
<feature type="domain" description="MrpA C-terminal/MbhE" evidence="11">
    <location>
        <begin position="48"/>
        <end position="98"/>
    </location>
</feature>
<dbReference type="InterPro" id="IPR046806">
    <property type="entry name" value="MrpA_C/MbhE"/>
</dbReference>
<comment type="subcellular location">
    <subcellularLocation>
        <location evidence="1">Cell membrane</location>
        <topology evidence="1">Multi-pass membrane protein</topology>
    </subcellularLocation>
</comment>
<feature type="transmembrane region" description="Helical" evidence="8">
    <location>
        <begin position="172"/>
        <end position="192"/>
    </location>
</feature>
<keyword evidence="13" id="KW-1185">Reference proteome</keyword>
<accession>A0ABS7QJT3</accession>
<keyword evidence="6 8" id="KW-0472">Membrane</keyword>
<comment type="caution">
    <text evidence="12">The sequence shown here is derived from an EMBL/GenBank/DDBJ whole genome shotgun (WGS) entry which is preliminary data.</text>
</comment>
<dbReference type="EMBL" id="JAINVZ010000001">
    <property type="protein sequence ID" value="MBY8883437.1"/>
    <property type="molecule type" value="Genomic_DNA"/>
</dbReference>